<keyword evidence="3" id="KW-0804">Transcription</keyword>
<evidence type="ECO:0000313" key="7">
    <source>
        <dbReference type="Proteomes" id="UP000612855"/>
    </source>
</evidence>
<dbReference type="InterPro" id="IPR036271">
    <property type="entry name" value="Tet_transcr_reg_TetR-rel_C_sf"/>
</dbReference>
<reference evidence="7" key="1">
    <citation type="journal article" date="2019" name="Int. J. Syst. Evol. Microbiol.">
        <title>The Global Catalogue of Microorganisms (GCM) 10K type strain sequencing project: providing services to taxonomists for standard genome sequencing and annotation.</title>
        <authorList>
            <consortium name="The Broad Institute Genomics Platform"/>
            <consortium name="The Broad Institute Genome Sequencing Center for Infectious Disease"/>
            <person name="Wu L."/>
            <person name="Ma J."/>
        </authorList>
    </citation>
    <scope>NUCLEOTIDE SEQUENCE [LARGE SCALE GENOMIC DNA]</scope>
    <source>
        <strain evidence="7">CGMCC 1.12664</strain>
    </source>
</reference>
<dbReference type="PANTHER" id="PTHR47506:SF3">
    <property type="entry name" value="HTH-TYPE TRANSCRIPTIONAL REGULATOR LMRA"/>
    <property type="match status" value="1"/>
</dbReference>
<dbReference type="PRINTS" id="PR00455">
    <property type="entry name" value="HTHTETR"/>
</dbReference>
<name>A0A917A3B8_9RHOB</name>
<sequence>MTRQGEETRTRLIRAATALFQSQGYHATGVAAILSSAGVPKGSLYHHFPGGKEALTVAAVDWLAEEMAGRFARATSGGIPASKQVLRLFTDTAAWLEAHDYSQGALLSLLAQEVEPSETALRSRVSQAYRDASDQLAEALEAGGADAPRDLAVTVLAALDGCVARARAQRSSAALHDTGRVLAAAAGGPASS</sequence>
<dbReference type="SUPFAM" id="SSF48498">
    <property type="entry name" value="Tetracyclin repressor-like, C-terminal domain"/>
    <property type="match status" value="1"/>
</dbReference>
<evidence type="ECO:0000256" key="3">
    <source>
        <dbReference type="ARBA" id="ARBA00023163"/>
    </source>
</evidence>
<evidence type="ECO:0000256" key="4">
    <source>
        <dbReference type="PROSITE-ProRule" id="PRU00335"/>
    </source>
</evidence>
<keyword evidence="7" id="KW-1185">Reference proteome</keyword>
<proteinExistence type="predicted"/>
<accession>A0A917A3B8</accession>
<dbReference type="AlphaFoldDB" id="A0A917A3B8"/>
<dbReference type="Pfam" id="PF21993">
    <property type="entry name" value="TetR_C_13_2"/>
    <property type="match status" value="1"/>
</dbReference>
<evidence type="ECO:0000256" key="2">
    <source>
        <dbReference type="ARBA" id="ARBA00023125"/>
    </source>
</evidence>
<gene>
    <name evidence="6" type="ORF">GCM10011360_10340</name>
</gene>
<keyword evidence="2 4" id="KW-0238">DNA-binding</keyword>
<dbReference type="GO" id="GO:0003677">
    <property type="term" value="F:DNA binding"/>
    <property type="evidence" value="ECO:0007669"/>
    <property type="project" value="UniProtKB-UniRule"/>
</dbReference>
<dbReference type="PANTHER" id="PTHR47506">
    <property type="entry name" value="TRANSCRIPTIONAL REGULATORY PROTEIN"/>
    <property type="match status" value="1"/>
</dbReference>
<dbReference type="Proteomes" id="UP000612855">
    <property type="component" value="Unassembled WGS sequence"/>
</dbReference>
<dbReference type="EMBL" id="BMFJ01000001">
    <property type="protein sequence ID" value="GGE23708.1"/>
    <property type="molecule type" value="Genomic_DNA"/>
</dbReference>
<feature type="domain" description="HTH tetR-type" evidence="5">
    <location>
        <begin position="6"/>
        <end position="66"/>
    </location>
</feature>
<comment type="caution">
    <text evidence="6">The sequence shown here is derived from an EMBL/GenBank/DDBJ whole genome shotgun (WGS) entry which is preliminary data.</text>
</comment>
<dbReference type="Pfam" id="PF00440">
    <property type="entry name" value="TetR_N"/>
    <property type="match status" value="1"/>
</dbReference>
<evidence type="ECO:0000259" key="5">
    <source>
        <dbReference type="PROSITE" id="PS50977"/>
    </source>
</evidence>
<dbReference type="SUPFAM" id="SSF46689">
    <property type="entry name" value="Homeodomain-like"/>
    <property type="match status" value="1"/>
</dbReference>
<dbReference type="Gene3D" id="1.10.357.10">
    <property type="entry name" value="Tetracycline Repressor, domain 2"/>
    <property type="match status" value="1"/>
</dbReference>
<dbReference type="RefSeq" id="WP_188476598.1">
    <property type="nucleotide sequence ID" value="NZ_BMFJ01000001.1"/>
</dbReference>
<dbReference type="InterPro" id="IPR009057">
    <property type="entry name" value="Homeodomain-like_sf"/>
</dbReference>
<protein>
    <submittedName>
        <fullName evidence="6">TetR family transcriptional regulator</fullName>
    </submittedName>
</protein>
<dbReference type="InterPro" id="IPR054156">
    <property type="entry name" value="YxaF_TetR_C"/>
</dbReference>
<evidence type="ECO:0000256" key="1">
    <source>
        <dbReference type="ARBA" id="ARBA00023015"/>
    </source>
</evidence>
<keyword evidence="1" id="KW-0805">Transcription regulation</keyword>
<dbReference type="InterPro" id="IPR001647">
    <property type="entry name" value="HTH_TetR"/>
</dbReference>
<evidence type="ECO:0000313" key="6">
    <source>
        <dbReference type="EMBL" id="GGE23708.1"/>
    </source>
</evidence>
<dbReference type="PROSITE" id="PS50977">
    <property type="entry name" value="HTH_TETR_2"/>
    <property type="match status" value="1"/>
</dbReference>
<feature type="DNA-binding region" description="H-T-H motif" evidence="4">
    <location>
        <begin position="29"/>
        <end position="48"/>
    </location>
</feature>
<organism evidence="6 7">
    <name type="scientific">Primorskyibacter flagellatus</name>
    <dbReference type="NCBI Taxonomy" id="1387277"/>
    <lineage>
        <taxon>Bacteria</taxon>
        <taxon>Pseudomonadati</taxon>
        <taxon>Pseudomonadota</taxon>
        <taxon>Alphaproteobacteria</taxon>
        <taxon>Rhodobacterales</taxon>
        <taxon>Roseobacteraceae</taxon>
        <taxon>Primorskyibacter</taxon>
    </lineage>
</organism>